<dbReference type="InterPro" id="IPR001164">
    <property type="entry name" value="ArfGAP_dom"/>
</dbReference>
<evidence type="ECO:0000259" key="8">
    <source>
        <dbReference type="PROSITE" id="PS50115"/>
    </source>
</evidence>
<dbReference type="GO" id="GO:0005096">
    <property type="term" value="F:GTPase activator activity"/>
    <property type="evidence" value="ECO:0007669"/>
    <property type="project" value="UniProtKB-KW"/>
</dbReference>
<feature type="compositionally biased region" description="Polar residues" evidence="6">
    <location>
        <begin position="449"/>
        <end position="469"/>
    </location>
</feature>
<evidence type="ECO:0000259" key="7">
    <source>
        <dbReference type="PROSITE" id="PS50106"/>
    </source>
</evidence>
<dbReference type="InterPro" id="IPR037278">
    <property type="entry name" value="ARFGAP/RecO"/>
</dbReference>
<feature type="domain" description="PDZ" evidence="7">
    <location>
        <begin position="528"/>
        <end position="606"/>
    </location>
</feature>
<dbReference type="Gene3D" id="2.30.42.10">
    <property type="match status" value="2"/>
</dbReference>
<keyword evidence="3 5" id="KW-0863">Zinc-finger</keyword>
<feature type="region of interest" description="Disordered" evidence="6">
    <location>
        <begin position="165"/>
        <end position="210"/>
    </location>
</feature>
<dbReference type="PROSITE" id="PS50106">
    <property type="entry name" value="PDZ"/>
    <property type="match status" value="2"/>
</dbReference>
<accession>A0A9W7F0D5</accession>
<evidence type="ECO:0000313" key="10">
    <source>
        <dbReference type="Proteomes" id="UP001165160"/>
    </source>
</evidence>
<evidence type="ECO:0000256" key="2">
    <source>
        <dbReference type="ARBA" id="ARBA00022723"/>
    </source>
</evidence>
<evidence type="ECO:0000256" key="3">
    <source>
        <dbReference type="ARBA" id="ARBA00022771"/>
    </source>
</evidence>
<keyword evidence="2" id="KW-0479">Metal-binding</keyword>
<dbReference type="PANTHER" id="PTHR45686:SF4">
    <property type="entry name" value="ADP-RIBOSYLATION FACTOR GTPASE ACTIVATING PROTEIN 3, ISOFORM H"/>
    <property type="match status" value="1"/>
</dbReference>
<keyword evidence="1" id="KW-0343">GTPase activation</keyword>
<dbReference type="GO" id="GO:0008270">
    <property type="term" value="F:zinc ion binding"/>
    <property type="evidence" value="ECO:0007669"/>
    <property type="project" value="UniProtKB-KW"/>
</dbReference>
<proteinExistence type="predicted"/>
<gene>
    <name evidence="9" type="ORF">TrVE_jg6059</name>
</gene>
<feature type="domain" description="PDZ" evidence="7">
    <location>
        <begin position="205"/>
        <end position="266"/>
    </location>
</feature>
<feature type="region of interest" description="Disordered" evidence="6">
    <location>
        <begin position="314"/>
        <end position="345"/>
    </location>
</feature>
<feature type="compositionally biased region" description="Gly residues" evidence="6">
    <location>
        <begin position="404"/>
        <end position="429"/>
    </location>
</feature>
<comment type="caution">
    <text evidence="9">The sequence shown here is derived from an EMBL/GenBank/DDBJ whole genome shotgun (WGS) entry which is preliminary data.</text>
</comment>
<dbReference type="Pfam" id="PF01412">
    <property type="entry name" value="ArfGap"/>
    <property type="match status" value="1"/>
</dbReference>
<dbReference type="Proteomes" id="UP001165160">
    <property type="component" value="Unassembled WGS sequence"/>
</dbReference>
<evidence type="ECO:0000256" key="6">
    <source>
        <dbReference type="SAM" id="MobiDB-lite"/>
    </source>
</evidence>
<feature type="compositionally biased region" description="Pro residues" evidence="6">
    <location>
        <begin position="472"/>
        <end position="485"/>
    </location>
</feature>
<feature type="compositionally biased region" description="Polar residues" evidence="6">
    <location>
        <begin position="183"/>
        <end position="193"/>
    </location>
</feature>
<reference evidence="10" key="1">
    <citation type="journal article" date="2023" name="Commun. Biol.">
        <title>Genome analysis of Parmales, the sister group of diatoms, reveals the evolutionary specialization of diatoms from phago-mixotrophs to photoautotrophs.</title>
        <authorList>
            <person name="Ban H."/>
            <person name="Sato S."/>
            <person name="Yoshikawa S."/>
            <person name="Yamada K."/>
            <person name="Nakamura Y."/>
            <person name="Ichinomiya M."/>
            <person name="Sato N."/>
            <person name="Blanc-Mathieu R."/>
            <person name="Endo H."/>
            <person name="Kuwata A."/>
            <person name="Ogata H."/>
        </authorList>
    </citation>
    <scope>NUCLEOTIDE SEQUENCE [LARGE SCALE GENOMIC DNA]</scope>
    <source>
        <strain evidence="10">NIES 3699</strain>
    </source>
</reference>
<keyword evidence="4" id="KW-0862">Zinc</keyword>
<dbReference type="SUPFAM" id="SSF50156">
    <property type="entry name" value="PDZ domain-like"/>
    <property type="match status" value="2"/>
</dbReference>
<dbReference type="PRINTS" id="PR00405">
    <property type="entry name" value="REVINTRACTNG"/>
</dbReference>
<dbReference type="SMART" id="SM00228">
    <property type="entry name" value="PDZ"/>
    <property type="match status" value="2"/>
</dbReference>
<dbReference type="AlphaFoldDB" id="A0A9W7F0D5"/>
<dbReference type="PROSITE" id="PS50115">
    <property type="entry name" value="ARFGAP"/>
    <property type="match status" value="1"/>
</dbReference>
<dbReference type="PANTHER" id="PTHR45686">
    <property type="entry name" value="ADP-RIBOSYLATION FACTOR GTPASE ACTIVATING PROTEIN 3, ISOFORM H-RELATED"/>
    <property type="match status" value="1"/>
</dbReference>
<evidence type="ECO:0000256" key="4">
    <source>
        <dbReference type="ARBA" id="ARBA00022833"/>
    </source>
</evidence>
<dbReference type="InterPro" id="IPR001478">
    <property type="entry name" value="PDZ"/>
</dbReference>
<feature type="domain" description="Arf-GAP" evidence="8">
    <location>
        <begin position="37"/>
        <end position="116"/>
    </location>
</feature>
<dbReference type="SUPFAM" id="SSF57863">
    <property type="entry name" value="ArfGap/RecO-like zinc finger"/>
    <property type="match status" value="1"/>
</dbReference>
<keyword evidence="10" id="KW-1185">Reference proteome</keyword>
<organism evidence="9 10">
    <name type="scientific">Triparma verrucosa</name>
    <dbReference type="NCBI Taxonomy" id="1606542"/>
    <lineage>
        <taxon>Eukaryota</taxon>
        <taxon>Sar</taxon>
        <taxon>Stramenopiles</taxon>
        <taxon>Ochrophyta</taxon>
        <taxon>Bolidophyceae</taxon>
        <taxon>Parmales</taxon>
        <taxon>Triparmaceae</taxon>
        <taxon>Triparma</taxon>
    </lineage>
</organism>
<name>A0A9W7F0D5_9STRA</name>
<sequence length="608" mass="66301">MSSPPTPTTPTPPSPSPSPSALTTELLNFPPSAPFPPHSLSLIRSLPQNSLCSDCSSPDTSWSSPYHGTLLCLTCSGRHRSLGVHVSFVRSLTMDDWSVRQVLGLLEGGNGQFKEYCRRQGVEGEIEDVYGRKAVRYYRESLKKHVDNILKKGLESYVFRVRTSPATSTKKSSSSTEKKKKSQNPTRQTSTVKTPPKLDDRTSKTFTVKYPPSTPLGLTLSSSSQNVEGGCYLTVSRVQPYSYSSDNGVLVGDGVVEIDGREVKGLEEVMRIVKGWKVTEGVVRFRREEKVEEFNIVSREVEVKRVKTPTANDVINASEKIEDYTPTSKKTPEPPPPPSPPQQTYIKQPVKEDSKRLYSVKFPEGVPMGLSLEKRPDGSAVVIKVIHNSVAYHGDVSVGSVVKGVGGREGSGMGRGGRRMSGGGNPGRGRGGEEERRQRAREESHRSGLNPQSSYNNNQAFNLGSSSTYNNPNPPPPVAAPPPPTNEIEKLGLSGPSRAGTSGGYSTKFNSAYGPSTSTSTLPSNAFSVTFSEKQLGLTLEEILGDKITPSYVKKIIEKGQAERLGVRVGDRVLKVKGREAVCHANVVAGCRFWEEELEVTFLREEKE</sequence>
<dbReference type="SMART" id="SM00105">
    <property type="entry name" value="ArfGap"/>
    <property type="match status" value="1"/>
</dbReference>
<dbReference type="InterPro" id="IPR038508">
    <property type="entry name" value="ArfGAP_dom_sf"/>
</dbReference>
<evidence type="ECO:0000313" key="9">
    <source>
        <dbReference type="EMBL" id="GMH98448.1"/>
    </source>
</evidence>
<evidence type="ECO:0000256" key="1">
    <source>
        <dbReference type="ARBA" id="ARBA00022468"/>
    </source>
</evidence>
<evidence type="ECO:0000256" key="5">
    <source>
        <dbReference type="PROSITE-ProRule" id="PRU00288"/>
    </source>
</evidence>
<dbReference type="GO" id="GO:0048205">
    <property type="term" value="P:COPI coating of Golgi vesicle"/>
    <property type="evidence" value="ECO:0007669"/>
    <property type="project" value="TreeGrafter"/>
</dbReference>
<feature type="compositionally biased region" description="Basic and acidic residues" evidence="6">
    <location>
        <begin position="430"/>
        <end position="446"/>
    </location>
</feature>
<dbReference type="Gene3D" id="1.10.220.150">
    <property type="entry name" value="Arf GTPase activating protein"/>
    <property type="match status" value="1"/>
</dbReference>
<dbReference type="EMBL" id="BRXX01000218">
    <property type="protein sequence ID" value="GMH98448.1"/>
    <property type="molecule type" value="Genomic_DNA"/>
</dbReference>
<feature type="compositionally biased region" description="Pro residues" evidence="6">
    <location>
        <begin position="1"/>
        <end position="18"/>
    </location>
</feature>
<feature type="region of interest" description="Disordered" evidence="6">
    <location>
        <begin position="1"/>
        <end position="25"/>
    </location>
</feature>
<protein>
    <submittedName>
        <fullName evidence="9">Uncharacterized protein</fullName>
    </submittedName>
</protein>
<dbReference type="GO" id="GO:0000139">
    <property type="term" value="C:Golgi membrane"/>
    <property type="evidence" value="ECO:0007669"/>
    <property type="project" value="GOC"/>
</dbReference>
<feature type="region of interest" description="Disordered" evidence="6">
    <location>
        <begin position="400"/>
        <end position="503"/>
    </location>
</feature>
<dbReference type="InterPro" id="IPR036034">
    <property type="entry name" value="PDZ_sf"/>
</dbReference>